<gene>
    <name evidence="1" type="ORF">HMPREF1994_00045</name>
</gene>
<protein>
    <submittedName>
        <fullName evidence="1">Uncharacterized protein</fullName>
    </submittedName>
</protein>
<organism evidence="1">
    <name type="scientific">Fusobacterium phage Funu2</name>
    <dbReference type="NCBI Taxonomy" id="1640978"/>
    <lineage>
        <taxon>Viruses</taxon>
        <taxon>Duplodnaviria</taxon>
        <taxon>Heunggongvirae</taxon>
        <taxon>Uroviricota</taxon>
        <taxon>Caudoviricetes</taxon>
    </lineage>
</organism>
<dbReference type="EMBL" id="KR131711">
    <property type="protein sequence ID" value="AKC57604.1"/>
    <property type="molecule type" value="Genomic_DNA"/>
</dbReference>
<name>A0A0E3Y4W7_9CAUD</name>
<evidence type="ECO:0000313" key="1">
    <source>
        <dbReference type="EMBL" id="AKC57604.1"/>
    </source>
</evidence>
<reference evidence="1" key="1">
    <citation type="submission" date="2015-04" db="EMBL/GenBank/DDBJ databases">
        <title>The Genome Sequence of Fusobacterium phage Funu2.</title>
        <authorList>
            <consortium name="The Broad Institute Genomics Platform"/>
            <person name="Earl A."/>
            <person name="Allen-Vercoe E."/>
            <person name="Daigneault M."/>
            <person name="Young S."/>
            <person name="Zeng Q."/>
            <person name="Gargeya S."/>
            <person name="Fitzgerald M."/>
            <person name="Abouelleil A."/>
            <person name="Alvarado L."/>
            <person name="Chapman S."/>
            <person name="Gainer-Dewar J."/>
            <person name="Goldberg J."/>
            <person name="Griggs A."/>
            <person name="Gujja S."/>
            <person name="Hansen M."/>
            <person name="Howarth C."/>
            <person name="Imamovic A."/>
            <person name="Ireland A."/>
            <person name="Larimer J."/>
            <person name="McCowan C."/>
            <person name="Murphy C."/>
            <person name="Pearson M."/>
            <person name="Poon T."/>
            <person name="Priest M."/>
            <person name="Roberts A."/>
            <person name="Saif S."/>
            <person name="Shea T."/>
            <person name="Sykes S."/>
            <person name="Wortman J."/>
            <person name="Nusbaum C."/>
            <person name="Birren B."/>
        </authorList>
    </citation>
    <scope>NUCLEOTIDE SEQUENCE</scope>
</reference>
<sequence>MKTLIELKKRIIDKNTSFTFLAKKDGRSRQYLYKECKKGNQKVLEDLYKILLTM</sequence>
<accession>A0A0E3Y4W7</accession>
<proteinExistence type="predicted"/>